<dbReference type="Gene3D" id="3.40.720.10">
    <property type="entry name" value="Alkaline Phosphatase, subunit A"/>
    <property type="match status" value="1"/>
</dbReference>
<dbReference type="PANTHER" id="PTHR43108">
    <property type="entry name" value="N-ACETYLGLUCOSAMINE-6-SULFATASE FAMILY MEMBER"/>
    <property type="match status" value="1"/>
</dbReference>
<feature type="domain" description="N-sulphoglucosamine sulphohydrolase C-terminal" evidence="4">
    <location>
        <begin position="362"/>
        <end position="520"/>
    </location>
</feature>
<evidence type="ECO:0000256" key="1">
    <source>
        <dbReference type="ARBA" id="ARBA00008779"/>
    </source>
</evidence>
<evidence type="ECO:0000259" key="4">
    <source>
        <dbReference type="Pfam" id="PF16347"/>
    </source>
</evidence>
<comment type="caution">
    <text evidence="5">The sequence shown here is derived from an EMBL/GenBank/DDBJ whole genome shotgun (WGS) entry which is preliminary data.</text>
</comment>
<feature type="signal peptide" evidence="3">
    <location>
        <begin position="1"/>
        <end position="21"/>
    </location>
</feature>
<reference evidence="5" key="1">
    <citation type="journal article" date="2021" name="PeerJ">
        <title>Extensive microbial diversity within the chicken gut microbiome revealed by metagenomics and culture.</title>
        <authorList>
            <person name="Gilroy R."/>
            <person name="Ravi A."/>
            <person name="Getino M."/>
            <person name="Pursley I."/>
            <person name="Horton D.L."/>
            <person name="Alikhan N.F."/>
            <person name="Baker D."/>
            <person name="Gharbi K."/>
            <person name="Hall N."/>
            <person name="Watson M."/>
            <person name="Adriaenssens E.M."/>
            <person name="Foster-Nyarko E."/>
            <person name="Jarju S."/>
            <person name="Secka A."/>
            <person name="Antonio M."/>
            <person name="Oren A."/>
            <person name="Chaudhuri R.R."/>
            <person name="La Ragione R."/>
            <person name="Hildebrand F."/>
            <person name="Pallen M.J."/>
        </authorList>
    </citation>
    <scope>NUCLEOTIDE SEQUENCE</scope>
    <source>
        <strain evidence="5">CHK165-8395</strain>
    </source>
</reference>
<dbReference type="Proteomes" id="UP000718012">
    <property type="component" value="Unassembled WGS sequence"/>
</dbReference>
<proteinExistence type="inferred from homology"/>
<dbReference type="Pfam" id="PF16347">
    <property type="entry name" value="SGSH_C"/>
    <property type="match status" value="1"/>
</dbReference>
<sequence>MKVIYSLAWLSLLPAAMPAQNHDVFQGNHPNIVCIFMDDHAFQTISAYGHPISKVAPTPNIDRLAERGMLFTESFVENSISGPSRATLLTGLYSHQHGQTRLGCCLDDNKTFFTELLQKEGYKTSVFGKWHLNAEPKGFDYYHILFDQGEYYNPGFRTPNTDGQFVKEKGYATKLITDHAIDWLDTIIPTHQPFCILVNHKAPHRNWMPDLPNLNLFNDINFPEPSTLFDDYESRGPQMQMQELTIAKHMGYAFDFKVEELKDEPTLQYIKDSWPLAMKDLTKEERKIWDEAYRKQNEDFLKNRPVGKDLVRWKYQRYVKDYCRTIRSVDEQVGRLLDYLESQHLLDNTIIVYTSDQGFLMGEHGLYDKRFMYEESFRTPLIISYPPMIKAGSKCSKFVQNIDLAPTFLSVAGVKPPKEMPGMSLMPLFENGTCQEWRDNLYYQFYDYPAVGTVRKHYGLRTDRYKLIHWYGKGENGDPDIDFWELFDLKNDPTEVHNVYGKKEYEKVQQTLHELLKKKRIEVGAIE</sequence>
<evidence type="ECO:0000313" key="6">
    <source>
        <dbReference type="Proteomes" id="UP000718012"/>
    </source>
</evidence>
<organism evidence="5 6">
    <name type="scientific">Phocaeicola coprocola</name>
    <dbReference type="NCBI Taxonomy" id="310298"/>
    <lineage>
        <taxon>Bacteria</taxon>
        <taxon>Pseudomonadati</taxon>
        <taxon>Bacteroidota</taxon>
        <taxon>Bacteroidia</taxon>
        <taxon>Bacteroidales</taxon>
        <taxon>Bacteroidaceae</taxon>
        <taxon>Phocaeicola</taxon>
    </lineage>
</organism>
<evidence type="ECO:0000256" key="2">
    <source>
        <dbReference type="ARBA" id="ARBA00022801"/>
    </source>
</evidence>
<evidence type="ECO:0000313" key="5">
    <source>
        <dbReference type="EMBL" id="HJF08049.1"/>
    </source>
</evidence>
<dbReference type="SUPFAM" id="SSF53649">
    <property type="entry name" value="Alkaline phosphatase-like"/>
    <property type="match status" value="1"/>
</dbReference>
<feature type="chain" id="PRO_5037140624" evidence="3">
    <location>
        <begin position="22"/>
        <end position="527"/>
    </location>
</feature>
<evidence type="ECO:0000256" key="3">
    <source>
        <dbReference type="SAM" id="SignalP"/>
    </source>
</evidence>
<keyword evidence="2" id="KW-0378">Hydrolase</keyword>
<dbReference type="EMBL" id="DYXD01000169">
    <property type="protein sequence ID" value="HJF08049.1"/>
    <property type="molecule type" value="Genomic_DNA"/>
</dbReference>
<reference evidence="5" key="2">
    <citation type="submission" date="2021-09" db="EMBL/GenBank/DDBJ databases">
        <authorList>
            <person name="Gilroy R."/>
        </authorList>
    </citation>
    <scope>NUCLEOTIDE SEQUENCE</scope>
    <source>
        <strain evidence="5">CHK165-8395</strain>
    </source>
</reference>
<name>A0A921K3M1_9BACT</name>
<dbReference type="InterPro" id="IPR017850">
    <property type="entry name" value="Alkaline_phosphatase_core_sf"/>
</dbReference>
<dbReference type="PROSITE" id="PS00523">
    <property type="entry name" value="SULFATASE_1"/>
    <property type="match status" value="1"/>
</dbReference>
<protein>
    <submittedName>
        <fullName evidence="5">Sulfatase</fullName>
    </submittedName>
</protein>
<dbReference type="RefSeq" id="WP_204462377.1">
    <property type="nucleotide sequence ID" value="NZ_CALUHW010000077.1"/>
</dbReference>
<gene>
    <name evidence="5" type="ORF">K8U81_07650</name>
</gene>
<accession>A0A921K3M1</accession>
<dbReference type="InterPro" id="IPR024607">
    <property type="entry name" value="Sulfatase_CS"/>
</dbReference>
<dbReference type="CDD" id="cd16031">
    <property type="entry name" value="G6S_like"/>
    <property type="match status" value="1"/>
</dbReference>
<dbReference type="GO" id="GO:0016787">
    <property type="term" value="F:hydrolase activity"/>
    <property type="evidence" value="ECO:0007669"/>
    <property type="project" value="UniProtKB-KW"/>
</dbReference>
<dbReference type="AlphaFoldDB" id="A0A921K3M1"/>
<dbReference type="InterPro" id="IPR032506">
    <property type="entry name" value="SGSH_C"/>
</dbReference>
<comment type="similarity">
    <text evidence="1">Belongs to the sulfatase family.</text>
</comment>
<keyword evidence="3" id="KW-0732">Signal</keyword>
<dbReference type="PANTHER" id="PTHR43108:SF6">
    <property type="entry name" value="N-SULPHOGLUCOSAMINE SULPHOHYDROLASE"/>
    <property type="match status" value="1"/>
</dbReference>